<protein>
    <submittedName>
        <fullName evidence="2">Uncharacterized protein</fullName>
    </submittedName>
</protein>
<dbReference type="AlphaFoldDB" id="A0A6A5TBF6"/>
<dbReference type="OrthoDB" id="415825at2759"/>
<accession>A0A6A5TBF6</accession>
<evidence type="ECO:0000313" key="3">
    <source>
        <dbReference type="Proteomes" id="UP000800035"/>
    </source>
</evidence>
<dbReference type="EMBL" id="ML977030">
    <property type="protein sequence ID" value="KAF1949951.1"/>
    <property type="molecule type" value="Genomic_DNA"/>
</dbReference>
<organism evidence="2 3">
    <name type="scientific">Byssothecium circinans</name>
    <dbReference type="NCBI Taxonomy" id="147558"/>
    <lineage>
        <taxon>Eukaryota</taxon>
        <taxon>Fungi</taxon>
        <taxon>Dikarya</taxon>
        <taxon>Ascomycota</taxon>
        <taxon>Pezizomycotina</taxon>
        <taxon>Dothideomycetes</taxon>
        <taxon>Pleosporomycetidae</taxon>
        <taxon>Pleosporales</taxon>
        <taxon>Massarineae</taxon>
        <taxon>Massarinaceae</taxon>
        <taxon>Byssothecium</taxon>
    </lineage>
</organism>
<dbReference type="SUPFAM" id="SSF56176">
    <property type="entry name" value="FAD-binding/transporter-associated domain-like"/>
    <property type="match status" value="1"/>
</dbReference>
<keyword evidence="3" id="KW-1185">Reference proteome</keyword>
<evidence type="ECO:0000256" key="1">
    <source>
        <dbReference type="ARBA" id="ARBA00023002"/>
    </source>
</evidence>
<dbReference type="GO" id="GO:0050660">
    <property type="term" value="F:flavin adenine dinucleotide binding"/>
    <property type="evidence" value="ECO:0007669"/>
    <property type="project" value="InterPro"/>
</dbReference>
<dbReference type="GO" id="GO:0000246">
    <property type="term" value="F:Delta24(24-1) sterol reductase activity"/>
    <property type="evidence" value="ECO:0007669"/>
    <property type="project" value="TreeGrafter"/>
</dbReference>
<reference evidence="2" key="1">
    <citation type="journal article" date="2020" name="Stud. Mycol.">
        <title>101 Dothideomycetes genomes: a test case for predicting lifestyles and emergence of pathogens.</title>
        <authorList>
            <person name="Haridas S."/>
            <person name="Albert R."/>
            <person name="Binder M."/>
            <person name="Bloem J."/>
            <person name="Labutti K."/>
            <person name="Salamov A."/>
            <person name="Andreopoulos B."/>
            <person name="Baker S."/>
            <person name="Barry K."/>
            <person name="Bills G."/>
            <person name="Bluhm B."/>
            <person name="Cannon C."/>
            <person name="Castanera R."/>
            <person name="Culley D."/>
            <person name="Daum C."/>
            <person name="Ezra D."/>
            <person name="Gonzalez J."/>
            <person name="Henrissat B."/>
            <person name="Kuo A."/>
            <person name="Liang C."/>
            <person name="Lipzen A."/>
            <person name="Lutzoni F."/>
            <person name="Magnuson J."/>
            <person name="Mondo S."/>
            <person name="Nolan M."/>
            <person name="Ohm R."/>
            <person name="Pangilinan J."/>
            <person name="Park H.-J."/>
            <person name="Ramirez L."/>
            <person name="Alfaro M."/>
            <person name="Sun H."/>
            <person name="Tritt A."/>
            <person name="Yoshinaga Y."/>
            <person name="Zwiers L.-H."/>
            <person name="Turgeon B."/>
            <person name="Goodwin S."/>
            <person name="Spatafora J."/>
            <person name="Crous P."/>
            <person name="Grigoriev I."/>
        </authorList>
    </citation>
    <scope>NUCLEOTIDE SEQUENCE</scope>
    <source>
        <strain evidence="2">CBS 675.92</strain>
    </source>
</reference>
<dbReference type="InterPro" id="IPR036318">
    <property type="entry name" value="FAD-bd_PCMH-like_sf"/>
</dbReference>
<evidence type="ECO:0000313" key="2">
    <source>
        <dbReference type="EMBL" id="KAF1949951.1"/>
    </source>
</evidence>
<dbReference type="PANTHER" id="PTHR10801:SF0">
    <property type="entry name" value="DELTA(24)-STEROL REDUCTASE"/>
    <property type="match status" value="1"/>
</dbReference>
<dbReference type="GO" id="GO:0005737">
    <property type="term" value="C:cytoplasm"/>
    <property type="evidence" value="ECO:0007669"/>
    <property type="project" value="TreeGrafter"/>
</dbReference>
<dbReference type="InterPro" id="IPR040165">
    <property type="entry name" value="Diminuto-like"/>
</dbReference>
<dbReference type="GO" id="GO:0016020">
    <property type="term" value="C:membrane"/>
    <property type="evidence" value="ECO:0007669"/>
    <property type="project" value="TreeGrafter"/>
</dbReference>
<gene>
    <name evidence="2" type="ORF">CC80DRAFT_529188</name>
</gene>
<proteinExistence type="predicted"/>
<dbReference type="Proteomes" id="UP000800035">
    <property type="component" value="Unassembled WGS sequence"/>
</dbReference>
<dbReference type="PANTHER" id="PTHR10801">
    <property type="entry name" value="24-DEHYDROCHOLESTEROL REDUCTASE"/>
    <property type="match status" value="1"/>
</dbReference>
<keyword evidence="1" id="KW-0560">Oxidoreductase</keyword>
<sequence length="319" mass="36552">MEAHNAAVAHLASRVAAFHTCSTPFRIYHGSTLSTRESSREKDRIVDTSRLNHVVGFNKEAKTVLVEPKVPMDQLVDSALNEGLLPKVVMELPNITYEASVDYIDGITYSLEKGVIMLGMLSSTPLRDGVQTFDKAADPCQTYLFRYDRSVFWCGLRAFKYFCTPFNALTRFLLDPFMYSRTMVHALHRSGLSSQTIIQDLALLRQCRRRIKSDETILNLGIWGMGPRDAHEFIRLNREFEAKTKELNGMKCLYARAYYAEEEFWQVYDESRYKALREKYHAGSLPSVYGKVEVDLKGVTGAEYKSKGEGWVEFAMRRF</sequence>
<dbReference type="GO" id="GO:0008202">
    <property type="term" value="P:steroid metabolic process"/>
    <property type="evidence" value="ECO:0007669"/>
    <property type="project" value="TreeGrafter"/>
</dbReference>
<name>A0A6A5TBF6_9PLEO</name>